<name>A0A1I3RH25_9PLAN</name>
<dbReference type="InterPro" id="IPR008775">
    <property type="entry name" value="Phytyl_CoA_dOase-like"/>
</dbReference>
<gene>
    <name evidence="2" type="ORF">SAMN05421753_1214</name>
</gene>
<evidence type="ECO:0000313" key="2">
    <source>
        <dbReference type="EMBL" id="SFJ45924.1"/>
    </source>
</evidence>
<dbReference type="GO" id="GO:0005506">
    <property type="term" value="F:iron ion binding"/>
    <property type="evidence" value="ECO:0007669"/>
    <property type="project" value="UniProtKB-ARBA"/>
</dbReference>
<reference evidence="3" key="1">
    <citation type="submission" date="2016-10" db="EMBL/GenBank/DDBJ databases">
        <authorList>
            <person name="Varghese N."/>
            <person name="Submissions S."/>
        </authorList>
    </citation>
    <scope>NUCLEOTIDE SEQUENCE [LARGE SCALE GENOMIC DNA]</scope>
    <source>
        <strain evidence="3">DSM 26348</strain>
    </source>
</reference>
<sequence length="265" mass="29764">MVVEGLIETMTPAPEFSSAEIAQFHEQGFAIVRNLGSAELCARMTAITDDGLHRRIEPLELETELKYPGAPESVAGEGGGTIRRLKQALSRDIVFTEWLQYAPLLTRLKQLLGPEVVCPLAHHNCIMTKEPRFSSDTGWHQDLRYWSFVRPDLISVWLALGPERKENGCLQVIPGSHRMPLPASSFDSALFYRSDLPENEPVLAKRELVELNPGDVLFFHAKTLHAATRNFSTRTKYSVVFTFRAMDNPPTPNSRSSKSPELLLH</sequence>
<dbReference type="SUPFAM" id="SSF51197">
    <property type="entry name" value="Clavaminate synthase-like"/>
    <property type="match status" value="1"/>
</dbReference>
<keyword evidence="3" id="KW-1185">Reference proteome</keyword>
<dbReference type="PANTHER" id="PTHR20883">
    <property type="entry name" value="PHYTANOYL-COA DIOXYGENASE DOMAIN CONTAINING 1"/>
    <property type="match status" value="1"/>
</dbReference>
<dbReference type="STRING" id="1576369.SAMN05421753_1214"/>
<dbReference type="Proteomes" id="UP000199518">
    <property type="component" value="Unassembled WGS sequence"/>
</dbReference>
<dbReference type="PANTHER" id="PTHR20883:SF48">
    <property type="entry name" value="ECTOINE DIOXYGENASE"/>
    <property type="match status" value="1"/>
</dbReference>
<dbReference type="Pfam" id="PF05721">
    <property type="entry name" value="PhyH"/>
    <property type="match status" value="1"/>
</dbReference>
<accession>A0A1I3RH25</accession>
<dbReference type="EMBL" id="FOQD01000021">
    <property type="protein sequence ID" value="SFJ45924.1"/>
    <property type="molecule type" value="Genomic_DNA"/>
</dbReference>
<dbReference type="OrthoDB" id="9791262at2"/>
<evidence type="ECO:0000256" key="1">
    <source>
        <dbReference type="ARBA" id="ARBA00001954"/>
    </source>
</evidence>
<comment type="cofactor">
    <cofactor evidence="1">
        <name>Fe(2+)</name>
        <dbReference type="ChEBI" id="CHEBI:29033"/>
    </cofactor>
</comment>
<evidence type="ECO:0000313" key="3">
    <source>
        <dbReference type="Proteomes" id="UP000199518"/>
    </source>
</evidence>
<organism evidence="2 3">
    <name type="scientific">Planctomicrobium piriforme</name>
    <dbReference type="NCBI Taxonomy" id="1576369"/>
    <lineage>
        <taxon>Bacteria</taxon>
        <taxon>Pseudomonadati</taxon>
        <taxon>Planctomycetota</taxon>
        <taxon>Planctomycetia</taxon>
        <taxon>Planctomycetales</taxon>
        <taxon>Planctomycetaceae</taxon>
        <taxon>Planctomicrobium</taxon>
    </lineage>
</organism>
<proteinExistence type="predicted"/>
<protein>
    <submittedName>
        <fullName evidence="2">Phytanoyl-CoA hydroxylase</fullName>
    </submittedName>
</protein>
<dbReference type="Gene3D" id="2.60.120.620">
    <property type="entry name" value="q2cbj1_9rhob like domain"/>
    <property type="match status" value="1"/>
</dbReference>
<dbReference type="GO" id="GO:0016706">
    <property type="term" value="F:2-oxoglutarate-dependent dioxygenase activity"/>
    <property type="evidence" value="ECO:0007669"/>
    <property type="project" value="UniProtKB-ARBA"/>
</dbReference>
<dbReference type="AlphaFoldDB" id="A0A1I3RH25"/>
<dbReference type="RefSeq" id="WP_092055920.1">
    <property type="nucleotide sequence ID" value="NZ_FOQD01000021.1"/>
</dbReference>